<feature type="binding site" evidence="22">
    <location>
        <position position="369"/>
    </location>
    <ligand>
        <name>Ca(2+)</name>
        <dbReference type="ChEBI" id="CHEBI:29108"/>
        <label>1</label>
    </ligand>
</feature>
<dbReference type="GO" id="GO:0006979">
    <property type="term" value="P:response to oxidative stress"/>
    <property type="evidence" value="ECO:0007669"/>
    <property type="project" value="InterPro"/>
</dbReference>
<evidence type="ECO:0000256" key="6">
    <source>
        <dbReference type="ARBA" id="ARBA00006873"/>
    </source>
</evidence>
<feature type="region of interest" description="Disordered" evidence="25">
    <location>
        <begin position="236"/>
        <end position="267"/>
    </location>
</feature>
<feature type="binding site" evidence="22">
    <location>
        <position position="357"/>
    </location>
    <ligand>
        <name>Ca(2+)</name>
        <dbReference type="ChEBI" id="CHEBI:29108"/>
        <label>1</label>
    </ligand>
</feature>
<feature type="binding site" description="axial binding residue" evidence="22">
    <location>
        <position position="476"/>
    </location>
    <ligand>
        <name>heme b</name>
        <dbReference type="ChEBI" id="CHEBI:60344"/>
    </ligand>
    <ligandPart>
        <name>Fe</name>
        <dbReference type="ChEBI" id="CHEBI:18248"/>
    </ligandPart>
</feature>
<dbReference type="SUPFAM" id="SSF48113">
    <property type="entry name" value="Heme-dependent peroxidases"/>
    <property type="match status" value="1"/>
</dbReference>
<keyword evidence="12" id="KW-0732">Signal</keyword>
<dbReference type="EMBL" id="JAUIZM010000008">
    <property type="protein sequence ID" value="KAK1371376.1"/>
    <property type="molecule type" value="Genomic_DNA"/>
</dbReference>
<dbReference type="Pfam" id="PF00141">
    <property type="entry name" value="peroxidase"/>
    <property type="match status" value="1"/>
</dbReference>
<feature type="compositionally biased region" description="Low complexity" evidence="25">
    <location>
        <begin position="240"/>
        <end position="264"/>
    </location>
</feature>
<feature type="binding site" evidence="22">
    <location>
        <position position="524"/>
    </location>
    <ligand>
        <name>Ca(2+)</name>
        <dbReference type="ChEBI" id="CHEBI:29108"/>
        <label>2</label>
    </ligand>
</feature>
<evidence type="ECO:0000256" key="9">
    <source>
        <dbReference type="ARBA" id="ARBA00022617"/>
    </source>
</evidence>
<keyword evidence="19" id="KW-0325">Glycoprotein</keyword>
<feature type="binding site" evidence="22">
    <location>
        <position position="351"/>
    </location>
    <ligand>
        <name>Ca(2+)</name>
        <dbReference type="ChEBI" id="CHEBI:29108"/>
        <label>1</label>
    </ligand>
</feature>
<dbReference type="PROSITE" id="PS00435">
    <property type="entry name" value="PEROXIDASE_1"/>
    <property type="match status" value="1"/>
</dbReference>
<keyword evidence="29" id="KW-1185">Reference proteome</keyword>
<dbReference type="GO" id="GO:0046872">
    <property type="term" value="F:metal ion binding"/>
    <property type="evidence" value="ECO:0007669"/>
    <property type="project" value="UniProtKB-KW"/>
</dbReference>
<dbReference type="InterPro" id="IPR002016">
    <property type="entry name" value="Haem_peroxidase"/>
</dbReference>
<dbReference type="FunFam" id="1.10.420.10:FF:000006">
    <property type="entry name" value="Peroxidase"/>
    <property type="match status" value="1"/>
</dbReference>
<dbReference type="PRINTS" id="PR00461">
    <property type="entry name" value="PLPEROXIDASE"/>
</dbReference>
<dbReference type="AlphaFoldDB" id="A0AAD8HQE5"/>
<evidence type="ECO:0000256" key="11">
    <source>
        <dbReference type="ARBA" id="ARBA00022723"/>
    </source>
</evidence>
<comment type="subcellular location">
    <subcellularLocation>
        <location evidence="4">Membrane</location>
        <topology evidence="4">Multi-pass membrane protein</topology>
    </subcellularLocation>
    <subcellularLocation>
        <location evidence="5">Secreted</location>
    </subcellularLocation>
</comment>
<feature type="transmembrane region" description="Helical" evidence="26">
    <location>
        <begin position="55"/>
        <end position="75"/>
    </location>
</feature>
<dbReference type="GO" id="GO:0005576">
    <property type="term" value="C:extracellular region"/>
    <property type="evidence" value="ECO:0007669"/>
    <property type="project" value="UniProtKB-SubCell"/>
</dbReference>
<feature type="binding site" evidence="21">
    <location>
        <position position="446"/>
    </location>
    <ligand>
        <name>substrate</name>
    </ligand>
</feature>
<feature type="active site" description="Proton acceptor" evidence="20">
    <location>
        <position position="347"/>
    </location>
</feature>
<comment type="cofactor">
    <cofactor evidence="22">
        <name>Ca(2+)</name>
        <dbReference type="ChEBI" id="CHEBI:29108"/>
    </cofactor>
    <text evidence="22">Binds 2 calcium ions per subunit.</text>
</comment>
<feature type="disulfide bond" evidence="24">
    <location>
        <begin position="349"/>
        <end position="354"/>
    </location>
</feature>
<dbReference type="InterPro" id="IPR000823">
    <property type="entry name" value="Peroxidase_pln"/>
</dbReference>
<evidence type="ECO:0000256" key="1">
    <source>
        <dbReference type="ARBA" id="ARBA00000189"/>
    </source>
</evidence>
<evidence type="ECO:0000256" key="16">
    <source>
        <dbReference type="ARBA" id="ARBA00023004"/>
    </source>
</evidence>
<dbReference type="InterPro" id="IPR019794">
    <property type="entry name" value="Peroxidases_AS"/>
</dbReference>
<dbReference type="PROSITE" id="PS50873">
    <property type="entry name" value="PEROXIDASE_4"/>
    <property type="match status" value="1"/>
</dbReference>
<feature type="binding site" evidence="22">
    <location>
        <position position="529"/>
    </location>
    <ligand>
        <name>Ca(2+)</name>
        <dbReference type="ChEBI" id="CHEBI:29108"/>
        <label>2</label>
    </ligand>
</feature>
<feature type="binding site" evidence="22">
    <location>
        <position position="353"/>
    </location>
    <ligand>
        <name>Ca(2+)</name>
        <dbReference type="ChEBI" id="CHEBI:29108"/>
        <label>1</label>
    </ligand>
</feature>
<evidence type="ECO:0000256" key="23">
    <source>
        <dbReference type="PIRSR" id="PIRSR600823-4"/>
    </source>
</evidence>
<evidence type="ECO:0000256" key="7">
    <source>
        <dbReference type="ARBA" id="ARBA00012313"/>
    </source>
</evidence>
<dbReference type="GO" id="GO:0140825">
    <property type="term" value="F:lactoperoxidase activity"/>
    <property type="evidence" value="ECO:0007669"/>
    <property type="project" value="UniProtKB-EC"/>
</dbReference>
<keyword evidence="14 26" id="KW-1133">Transmembrane helix</keyword>
<feature type="site" description="Transition state stabilizer" evidence="23">
    <location>
        <position position="343"/>
    </location>
</feature>
<comment type="cofactor">
    <cofactor evidence="22">
        <name>heme b</name>
        <dbReference type="ChEBI" id="CHEBI:60344"/>
    </cofactor>
    <text evidence="22">Binds 1 heme b (iron(II)-protoporphyrin IX) group per subunit.</text>
</comment>
<feature type="disulfide bond" evidence="24">
    <location>
        <begin position="483"/>
        <end position="510"/>
    </location>
</feature>
<dbReference type="PROSITE" id="PS00436">
    <property type="entry name" value="PEROXIDASE_2"/>
    <property type="match status" value="1"/>
</dbReference>
<protein>
    <recommendedName>
        <fullName evidence="7">peroxidase</fullName>
        <ecNumber evidence="7">1.11.1.7</ecNumber>
    </recommendedName>
</protein>
<dbReference type="Gene3D" id="1.10.420.10">
    <property type="entry name" value="Peroxidase, domain 2"/>
    <property type="match status" value="1"/>
</dbReference>
<proteinExistence type="inferred from homology"/>
<comment type="function">
    <text evidence="3">May be involved in the degradation process of specific misfolded endoplasmic reticulum (ER) luminal proteins.</text>
</comment>
<keyword evidence="8" id="KW-0575">Peroxidase</keyword>
<gene>
    <name evidence="28" type="ORF">POM88_037468</name>
</gene>
<dbReference type="InterPro" id="IPR033905">
    <property type="entry name" value="Secretory_peroxidase"/>
</dbReference>
<feature type="binding site" evidence="22">
    <location>
        <position position="348"/>
    </location>
    <ligand>
        <name>Ca(2+)</name>
        <dbReference type="ChEBI" id="CHEBI:29108"/>
        <label>1</label>
    </ligand>
</feature>
<comment type="function">
    <text evidence="2">Removal of H(2)O(2), oxidation of toxic reductants, biosynthesis and degradation of lignin, suberization, auxin catabolism, response to environmental stresses such as wounding, pathogen attack and oxidative stress. These functions might be dependent on each isozyme/isoform in each plant tissue.</text>
</comment>
<evidence type="ECO:0000256" key="13">
    <source>
        <dbReference type="ARBA" id="ARBA00022837"/>
    </source>
</evidence>
<dbReference type="PANTHER" id="PTHR31517:SF84">
    <property type="entry name" value="PEROXIDASE"/>
    <property type="match status" value="1"/>
</dbReference>
<evidence type="ECO:0000256" key="22">
    <source>
        <dbReference type="PIRSR" id="PIRSR600823-3"/>
    </source>
</evidence>
<keyword evidence="11 22" id="KW-0479">Metal-binding</keyword>
<dbReference type="Proteomes" id="UP001237642">
    <property type="component" value="Unassembled WGS sequence"/>
</dbReference>
<evidence type="ECO:0000313" key="28">
    <source>
        <dbReference type="EMBL" id="KAK1371376.1"/>
    </source>
</evidence>
<dbReference type="GO" id="GO:0042744">
    <property type="term" value="P:hydrogen peroxide catabolic process"/>
    <property type="evidence" value="ECO:0007669"/>
    <property type="project" value="InterPro"/>
</dbReference>
<dbReference type="FunFam" id="1.10.520.10:FF:000009">
    <property type="entry name" value="Peroxidase"/>
    <property type="match status" value="1"/>
</dbReference>
<evidence type="ECO:0000256" key="8">
    <source>
        <dbReference type="ARBA" id="ARBA00022559"/>
    </source>
</evidence>
<evidence type="ECO:0000256" key="19">
    <source>
        <dbReference type="ARBA" id="ARBA00023180"/>
    </source>
</evidence>
<feature type="disulfide bond" evidence="24">
    <location>
        <begin position="403"/>
        <end position="597"/>
    </location>
</feature>
<dbReference type="PRINTS" id="PR00458">
    <property type="entry name" value="PEROXIDASE"/>
</dbReference>
<feature type="binding site" evidence="22">
    <location>
        <position position="355"/>
    </location>
    <ligand>
        <name>Ca(2+)</name>
        <dbReference type="ChEBI" id="CHEBI:29108"/>
        <label>1</label>
    </ligand>
</feature>
<keyword evidence="17 26" id="KW-0472">Membrane</keyword>
<sequence length="622" mass="69448">MSTPQQYYNSLPPVAKTFAVTCVMVSGAHYLGLLGYQAISLSYEDVFMRFQVWRLITNFFFLGPYSFGFAFHLLIILRNGVQLERGPFDKRTADYVWMFIFGAFSLLIMTIIPFLRTRFLGASLVFMIVYIWGREFANARVNIHGLVELKGFYFPWYMLLVDVLLGNPLKPDLMGMAAGHLYYFLTVIYPLAGGRNFCTTPYWVHKLVAIWGEGHQINSPVRKKLDDSIIFRGRSHRLNGSSGRSTSSSSQPETNAQGNTAAAGGFQGRGYRLGNKFKEYRDVISKTFPRITSGTAVRSNVPLVKDLSWNFHHSSCPNLETIVRKHLKKVFKDDVGQAAGLLRLHFHDCFVQGCDASVLLDGSASGPSEQQAPPNLSLRSKAFEIIDDLRKLVDDKCGRVVSCADITTIAARDSVHLSGGPDYEVPLGRRDGLNFATTEATLANLPAPSSNADAILTSLATKNLDATDVVALSGGHTIGISHCSSFSERLYPSEDPTMDEDFAKDLKYNCPPNSNNTTPQDVRTPNLFDNNYFVDLIFRQGLFTSDQDLFTNKKTREIVKSFALDQELFFEKFVHAMTKMGQLSVLVGNQGEIRANCSLRNSDNHSYLKSNVVDYDESKSEL</sequence>
<evidence type="ECO:0000256" key="21">
    <source>
        <dbReference type="PIRSR" id="PIRSR600823-2"/>
    </source>
</evidence>
<evidence type="ECO:0000256" key="17">
    <source>
        <dbReference type="ARBA" id="ARBA00023136"/>
    </source>
</evidence>
<accession>A0AAD8HQE5</accession>
<dbReference type="EC" id="1.11.1.7" evidence="7"/>
<evidence type="ECO:0000256" key="12">
    <source>
        <dbReference type="ARBA" id="ARBA00022729"/>
    </source>
</evidence>
<evidence type="ECO:0000256" key="25">
    <source>
        <dbReference type="SAM" id="MobiDB-lite"/>
    </source>
</evidence>
<evidence type="ECO:0000256" key="15">
    <source>
        <dbReference type="ARBA" id="ARBA00023002"/>
    </source>
</evidence>
<feature type="transmembrane region" description="Helical" evidence="26">
    <location>
        <begin position="18"/>
        <end position="43"/>
    </location>
</feature>
<evidence type="ECO:0000256" key="18">
    <source>
        <dbReference type="ARBA" id="ARBA00023157"/>
    </source>
</evidence>
<feature type="binding site" evidence="22">
    <location>
        <position position="521"/>
    </location>
    <ligand>
        <name>Ca(2+)</name>
        <dbReference type="ChEBI" id="CHEBI:29108"/>
        <label>2</label>
    </ligand>
</feature>
<evidence type="ECO:0000259" key="27">
    <source>
        <dbReference type="PROSITE" id="PS50873"/>
    </source>
</evidence>
<evidence type="ECO:0000256" key="24">
    <source>
        <dbReference type="PIRSR" id="PIRSR600823-5"/>
    </source>
</evidence>
<dbReference type="Gene3D" id="1.10.520.10">
    <property type="match status" value="1"/>
</dbReference>
<evidence type="ECO:0000313" key="29">
    <source>
        <dbReference type="Proteomes" id="UP001237642"/>
    </source>
</evidence>
<dbReference type="Pfam" id="PF04511">
    <property type="entry name" value="DER1"/>
    <property type="match status" value="1"/>
</dbReference>
<keyword evidence="16 22" id="KW-0408">Iron</keyword>
<evidence type="ECO:0000256" key="20">
    <source>
        <dbReference type="PIRSR" id="PIRSR600823-1"/>
    </source>
</evidence>
<evidence type="ECO:0000256" key="3">
    <source>
        <dbReference type="ARBA" id="ARBA00003292"/>
    </source>
</evidence>
<comment type="catalytic activity">
    <reaction evidence="1">
        <text>2 a phenolic donor + H2O2 = 2 a phenolic radical donor + 2 H2O</text>
        <dbReference type="Rhea" id="RHEA:56136"/>
        <dbReference type="ChEBI" id="CHEBI:15377"/>
        <dbReference type="ChEBI" id="CHEBI:16240"/>
        <dbReference type="ChEBI" id="CHEBI:139520"/>
        <dbReference type="ChEBI" id="CHEBI:139521"/>
        <dbReference type="EC" id="1.11.1.7"/>
    </reaction>
</comment>
<evidence type="ECO:0000256" key="14">
    <source>
        <dbReference type="ARBA" id="ARBA00022989"/>
    </source>
</evidence>
<keyword evidence="9" id="KW-0349">Heme</keyword>
<dbReference type="SUPFAM" id="SSF144091">
    <property type="entry name" value="Rhomboid-like"/>
    <property type="match status" value="1"/>
</dbReference>
<feature type="domain" description="Plant heme peroxidase family profile" evidence="27">
    <location>
        <begin position="306"/>
        <end position="601"/>
    </location>
</feature>
<dbReference type="InterPro" id="IPR035952">
    <property type="entry name" value="Rhomboid-like_sf"/>
</dbReference>
<dbReference type="InterPro" id="IPR007599">
    <property type="entry name" value="DER1"/>
</dbReference>
<feature type="transmembrane region" description="Helical" evidence="26">
    <location>
        <begin position="95"/>
        <end position="112"/>
    </location>
</feature>
<dbReference type="PANTHER" id="PTHR31517">
    <property type="match status" value="1"/>
</dbReference>
<dbReference type="InterPro" id="IPR019793">
    <property type="entry name" value="Peroxidases_heam-ligand_BS"/>
</dbReference>
<feature type="disulfide bond" evidence="24">
    <location>
        <begin position="316"/>
        <end position="397"/>
    </location>
</feature>
<name>A0AAD8HQE5_9APIA</name>
<feature type="binding site" evidence="22">
    <location>
        <position position="477"/>
    </location>
    <ligand>
        <name>Ca(2+)</name>
        <dbReference type="ChEBI" id="CHEBI:29108"/>
        <label>2</label>
    </ligand>
</feature>
<dbReference type="GO" id="GO:0016020">
    <property type="term" value="C:membrane"/>
    <property type="evidence" value="ECO:0007669"/>
    <property type="project" value="UniProtKB-SubCell"/>
</dbReference>
<keyword evidence="15" id="KW-0560">Oxidoreductase</keyword>
<dbReference type="CDD" id="cd00693">
    <property type="entry name" value="secretory_peroxidase"/>
    <property type="match status" value="1"/>
</dbReference>
<evidence type="ECO:0000256" key="10">
    <source>
        <dbReference type="ARBA" id="ARBA00022692"/>
    </source>
</evidence>
<evidence type="ECO:0000256" key="4">
    <source>
        <dbReference type="ARBA" id="ARBA00004141"/>
    </source>
</evidence>
<keyword evidence="13 22" id="KW-0106">Calcium</keyword>
<evidence type="ECO:0000256" key="5">
    <source>
        <dbReference type="ARBA" id="ARBA00004613"/>
    </source>
</evidence>
<evidence type="ECO:0000256" key="26">
    <source>
        <dbReference type="SAM" id="Phobius"/>
    </source>
</evidence>
<comment type="caution">
    <text evidence="28">The sequence shown here is derived from an EMBL/GenBank/DDBJ whole genome shotgun (WGS) entry which is preliminary data.</text>
</comment>
<dbReference type="InterPro" id="IPR010255">
    <property type="entry name" value="Haem_peroxidase_sf"/>
</dbReference>
<comment type="similarity">
    <text evidence="6">Belongs to the peroxidase family. Ascorbate peroxidase subfamily.</text>
</comment>
<reference evidence="28" key="1">
    <citation type="submission" date="2023-02" db="EMBL/GenBank/DDBJ databases">
        <title>Genome of toxic invasive species Heracleum sosnowskyi carries increased number of genes despite the absence of recent whole-genome duplications.</title>
        <authorList>
            <person name="Schelkunov M."/>
            <person name="Shtratnikova V."/>
            <person name="Makarenko M."/>
            <person name="Klepikova A."/>
            <person name="Omelchenko D."/>
            <person name="Novikova G."/>
            <person name="Obukhova E."/>
            <person name="Bogdanov V."/>
            <person name="Penin A."/>
            <person name="Logacheva M."/>
        </authorList>
    </citation>
    <scope>NUCLEOTIDE SEQUENCE</scope>
    <source>
        <strain evidence="28">Hsosn_3</strain>
        <tissue evidence="28">Leaf</tissue>
    </source>
</reference>
<reference evidence="28" key="2">
    <citation type="submission" date="2023-05" db="EMBL/GenBank/DDBJ databases">
        <authorList>
            <person name="Schelkunov M.I."/>
        </authorList>
    </citation>
    <scope>NUCLEOTIDE SEQUENCE</scope>
    <source>
        <strain evidence="28">Hsosn_3</strain>
        <tissue evidence="28">Leaf</tissue>
    </source>
</reference>
<dbReference type="GO" id="GO:0020037">
    <property type="term" value="F:heme binding"/>
    <property type="evidence" value="ECO:0007669"/>
    <property type="project" value="InterPro"/>
</dbReference>
<evidence type="ECO:0000256" key="2">
    <source>
        <dbReference type="ARBA" id="ARBA00002322"/>
    </source>
</evidence>
<keyword evidence="18 24" id="KW-1015">Disulfide bond</keyword>
<keyword evidence="10 26" id="KW-0812">Transmembrane</keyword>
<organism evidence="28 29">
    <name type="scientific">Heracleum sosnowskyi</name>
    <dbReference type="NCBI Taxonomy" id="360622"/>
    <lineage>
        <taxon>Eukaryota</taxon>
        <taxon>Viridiplantae</taxon>
        <taxon>Streptophyta</taxon>
        <taxon>Embryophyta</taxon>
        <taxon>Tracheophyta</taxon>
        <taxon>Spermatophyta</taxon>
        <taxon>Magnoliopsida</taxon>
        <taxon>eudicotyledons</taxon>
        <taxon>Gunneridae</taxon>
        <taxon>Pentapetalae</taxon>
        <taxon>asterids</taxon>
        <taxon>campanulids</taxon>
        <taxon>Apiales</taxon>
        <taxon>Apiaceae</taxon>
        <taxon>Apioideae</taxon>
        <taxon>apioid superclade</taxon>
        <taxon>Tordylieae</taxon>
        <taxon>Tordyliinae</taxon>
        <taxon>Heracleum</taxon>
    </lineage>
</organism>